<keyword evidence="1" id="KW-0946">Virion</keyword>
<keyword evidence="1" id="KW-0167">Capsid protein</keyword>
<dbReference type="PANTHER" id="PTHR39179">
    <property type="entry name" value="SPORE COAT PROTEIN I"/>
    <property type="match status" value="1"/>
</dbReference>
<dbReference type="Pfam" id="PF01633">
    <property type="entry name" value="Choline_kinase"/>
    <property type="match status" value="1"/>
</dbReference>
<evidence type="ECO:0000313" key="1">
    <source>
        <dbReference type="EMBL" id="KPU44564.1"/>
    </source>
</evidence>
<dbReference type="InterPro" id="IPR011009">
    <property type="entry name" value="Kinase-like_dom_sf"/>
</dbReference>
<reference evidence="1 2" key="1">
    <citation type="submission" date="2015-09" db="EMBL/GenBank/DDBJ databases">
        <title>Genome sequence of Oxobacter pfennigii DSM 3222.</title>
        <authorList>
            <person name="Poehlein A."/>
            <person name="Bengelsdorf F.R."/>
            <person name="Schiel-Bengelsdorf B."/>
            <person name="Duerre P."/>
            <person name="Daniel R."/>
        </authorList>
    </citation>
    <scope>NUCLEOTIDE SEQUENCE [LARGE SCALE GENOMIC DNA]</scope>
    <source>
        <strain evidence="1 2">DSM 3222</strain>
    </source>
</reference>
<dbReference type="PATRIC" id="fig|36849.3.peg.1739"/>
<dbReference type="STRING" id="36849.OXPF_16470"/>
<dbReference type="Gene3D" id="3.90.1200.10">
    <property type="match status" value="1"/>
</dbReference>
<dbReference type="Gene3D" id="3.30.200.20">
    <property type="entry name" value="Phosphorylase Kinase, domain 1"/>
    <property type="match status" value="1"/>
</dbReference>
<dbReference type="OrthoDB" id="9771902at2"/>
<evidence type="ECO:0000313" key="2">
    <source>
        <dbReference type="Proteomes" id="UP000050326"/>
    </source>
</evidence>
<dbReference type="EMBL" id="LKET01000029">
    <property type="protein sequence ID" value="KPU44564.1"/>
    <property type="molecule type" value="Genomic_DNA"/>
</dbReference>
<dbReference type="InterPro" id="IPR014255">
    <property type="entry name" value="Spore_coat_CotS"/>
</dbReference>
<dbReference type="GO" id="GO:0042601">
    <property type="term" value="C:endospore-forming forespore"/>
    <property type="evidence" value="ECO:0007669"/>
    <property type="project" value="TreeGrafter"/>
</dbReference>
<dbReference type="AlphaFoldDB" id="A0A0P8W7C9"/>
<name>A0A0P8W7C9_9CLOT</name>
<dbReference type="InterPro" id="IPR047175">
    <property type="entry name" value="CotS-like"/>
</dbReference>
<dbReference type="SUPFAM" id="SSF56112">
    <property type="entry name" value="Protein kinase-like (PK-like)"/>
    <property type="match status" value="1"/>
</dbReference>
<gene>
    <name evidence="1" type="primary">cotS</name>
    <name evidence="1" type="ORF">OXPF_16470</name>
</gene>
<dbReference type="RefSeq" id="WP_054874715.1">
    <property type="nucleotide sequence ID" value="NZ_LKET01000029.1"/>
</dbReference>
<comment type="caution">
    <text evidence="1">The sequence shown here is derived from an EMBL/GenBank/DDBJ whole genome shotgun (WGS) entry which is preliminary data.</text>
</comment>
<organism evidence="1 2">
    <name type="scientific">Oxobacter pfennigii</name>
    <dbReference type="NCBI Taxonomy" id="36849"/>
    <lineage>
        <taxon>Bacteria</taxon>
        <taxon>Bacillati</taxon>
        <taxon>Bacillota</taxon>
        <taxon>Clostridia</taxon>
        <taxon>Eubacteriales</taxon>
        <taxon>Clostridiaceae</taxon>
        <taxon>Oxobacter</taxon>
    </lineage>
</organism>
<sequence length="332" mass="39504">MFWEKEIAKQFNLQLESISPTRGVYLIKTNKGTKCLKRLNYGVQKLLFIYGAKEHLIKNGFPNVDRYMLACDGNPYVEYGDDLYVITEWIDGRECNFRDAHETKKAASAMAKLHEASKGYEVIDGAKLKSDLGRWHHLMVKRRDGLKKMKSMAEGKLDKSEFDRLFIEHVELYVGIANEAIDTLERSKYDDVVKDTLLKKSFCHHDYTYHNIIFDKKDELHVIDFDYCKYEIRAYDIASFLIKVLKRNDWNFDICIDLMNEYDNASTISDEEYMVILAFLKFPQRLWRLANRYYYNESNWPDHTFLRKIREIIEEKDPFIDFVGQFEDKYVR</sequence>
<dbReference type="Proteomes" id="UP000050326">
    <property type="component" value="Unassembled WGS sequence"/>
</dbReference>
<protein>
    <submittedName>
        <fullName evidence="1">Spore coat protein S</fullName>
    </submittedName>
</protein>
<proteinExistence type="predicted"/>
<keyword evidence="2" id="KW-1185">Reference proteome</keyword>
<accession>A0A0P8W7C9</accession>
<dbReference type="NCBIfam" id="TIGR02906">
    <property type="entry name" value="spore_CotS"/>
    <property type="match status" value="1"/>
</dbReference>
<dbReference type="PANTHER" id="PTHR39179:SF1">
    <property type="entry name" value="SPORE COAT PROTEIN I"/>
    <property type="match status" value="1"/>
</dbReference>